<comment type="caution">
    <text evidence="1">The sequence shown here is derived from an EMBL/GenBank/DDBJ whole genome shotgun (WGS) entry which is preliminary data.</text>
</comment>
<keyword evidence="2" id="KW-1185">Reference proteome</keyword>
<accession>A0A399FBJ4</accession>
<gene>
    <name evidence="1" type="ORF">Mgrana_00574</name>
</gene>
<dbReference type="EMBL" id="QWLB01000005">
    <property type="protein sequence ID" value="RIH93520.1"/>
    <property type="molecule type" value="Genomic_DNA"/>
</dbReference>
<evidence type="ECO:0000313" key="1">
    <source>
        <dbReference type="EMBL" id="RIH93520.1"/>
    </source>
</evidence>
<organism evidence="1 2">
    <name type="scientific">Meiothermus granaticius NBRC 107808</name>
    <dbReference type="NCBI Taxonomy" id="1227551"/>
    <lineage>
        <taxon>Bacteria</taxon>
        <taxon>Thermotogati</taxon>
        <taxon>Deinococcota</taxon>
        <taxon>Deinococci</taxon>
        <taxon>Thermales</taxon>
        <taxon>Thermaceae</taxon>
        <taxon>Meiothermus</taxon>
    </lineage>
</organism>
<dbReference type="AlphaFoldDB" id="A0A399FBJ4"/>
<protein>
    <submittedName>
        <fullName evidence="1">Uncharacterized protein</fullName>
    </submittedName>
</protein>
<evidence type="ECO:0000313" key="2">
    <source>
        <dbReference type="Proteomes" id="UP000266178"/>
    </source>
</evidence>
<dbReference type="Proteomes" id="UP000266178">
    <property type="component" value="Unassembled WGS sequence"/>
</dbReference>
<sequence length="63" mass="6853">MAWLNVPSTLLNTVLKRLGTDRVAIECCPHGFLHSLHGRACLSVVMGMHIILLSPQPACMVEA</sequence>
<reference evidence="1 2" key="1">
    <citation type="submission" date="2018-08" db="EMBL/GenBank/DDBJ databases">
        <title>Meiothermus granaticius genome AF-68 sequencing project.</title>
        <authorList>
            <person name="Da Costa M.S."/>
            <person name="Albuquerque L."/>
            <person name="Raposo P."/>
            <person name="Froufe H.J.C."/>
            <person name="Barroso C.S."/>
            <person name="Egas C."/>
        </authorList>
    </citation>
    <scope>NUCLEOTIDE SEQUENCE [LARGE SCALE GENOMIC DNA]</scope>
    <source>
        <strain evidence="1 2">AF-68</strain>
    </source>
</reference>
<proteinExistence type="predicted"/>
<name>A0A399FBJ4_9DEIN</name>